<accession>A0A1F5SVQ9</accession>
<dbReference type="Gene3D" id="3.40.50.360">
    <property type="match status" value="1"/>
</dbReference>
<evidence type="ECO:0000313" key="2">
    <source>
        <dbReference type="Proteomes" id="UP000176915"/>
    </source>
</evidence>
<name>A0A1F5SVQ9_9BACT</name>
<dbReference type="EMBL" id="MFFY01000047">
    <property type="protein sequence ID" value="OGF30533.1"/>
    <property type="molecule type" value="Genomic_DNA"/>
</dbReference>
<dbReference type="SUPFAM" id="SSF52218">
    <property type="entry name" value="Flavoproteins"/>
    <property type="match status" value="1"/>
</dbReference>
<reference evidence="1 2" key="1">
    <citation type="journal article" date="2016" name="Nat. Commun.">
        <title>Thousands of microbial genomes shed light on interconnected biogeochemical processes in an aquifer system.</title>
        <authorList>
            <person name="Anantharaman K."/>
            <person name="Brown C.T."/>
            <person name="Hug L.A."/>
            <person name="Sharon I."/>
            <person name="Castelle C.J."/>
            <person name="Probst A.J."/>
            <person name="Thomas B.C."/>
            <person name="Singh A."/>
            <person name="Wilkins M.J."/>
            <person name="Karaoz U."/>
            <person name="Brodie E.L."/>
            <person name="Williams K.H."/>
            <person name="Hubbard S.S."/>
            <person name="Banfield J.F."/>
        </authorList>
    </citation>
    <scope>NUCLEOTIDE SEQUENCE [LARGE SCALE GENOMIC DNA]</scope>
</reference>
<sequence length="248" mass="28517">MVNKFLNMRVKKTKKLIKITISYLKKKDRILFITTSNRWSGEEGGEKPKSTRLAEYLKEKIGQDRVTILDATKIKIYPCEGNVSTARGNTCGTPDAVLKDKFKNSSGYHRCWASINNQDDELWKISQALFNARAVVFFASVRWGQANAFYQKLIERLNWIENRHTTLGKDNVVGDIEAGIILLGHNWRGQNVLATEKQVLKFFGFKVPAALSWNWQFTDDAHDESNESYIKAAEEFNSLFRGWESNDR</sequence>
<dbReference type="Proteomes" id="UP000176915">
    <property type="component" value="Unassembled WGS sequence"/>
</dbReference>
<comment type="caution">
    <text evidence="1">The sequence shown here is derived from an EMBL/GenBank/DDBJ whole genome shotgun (WGS) entry which is preliminary data.</text>
</comment>
<evidence type="ECO:0000313" key="1">
    <source>
        <dbReference type="EMBL" id="OGF30533.1"/>
    </source>
</evidence>
<protein>
    <submittedName>
        <fullName evidence="1">Uncharacterized protein</fullName>
    </submittedName>
</protein>
<dbReference type="AlphaFoldDB" id="A0A1F5SVQ9"/>
<proteinExistence type="predicted"/>
<gene>
    <name evidence="1" type="ORF">A3H09_00860</name>
</gene>
<organism evidence="1 2">
    <name type="scientific">Candidatus Falkowbacteria bacterium RIFCSPLOWO2_12_FULL_45_13</name>
    <dbReference type="NCBI Taxonomy" id="1797991"/>
    <lineage>
        <taxon>Bacteria</taxon>
        <taxon>Candidatus Falkowiibacteriota</taxon>
    </lineage>
</organism>
<dbReference type="InterPro" id="IPR029039">
    <property type="entry name" value="Flavoprotein-like_sf"/>
</dbReference>